<evidence type="ECO:0000313" key="6">
    <source>
        <dbReference type="EMBL" id="MBB4105695.1"/>
    </source>
</evidence>
<accession>A0A7W6K7S1</accession>
<comment type="caution">
    <text evidence="6">The sequence shown here is derived from an EMBL/GenBank/DDBJ whole genome shotgun (WGS) entry which is preliminary data.</text>
</comment>
<comment type="subcellular location">
    <subcellularLocation>
        <location evidence="1">Periplasm</location>
    </subcellularLocation>
</comment>
<feature type="signal peptide" evidence="4">
    <location>
        <begin position="1"/>
        <end position="28"/>
    </location>
</feature>
<evidence type="ECO:0000259" key="5">
    <source>
        <dbReference type="SMART" id="SM00062"/>
    </source>
</evidence>
<dbReference type="PANTHER" id="PTHR30024">
    <property type="entry name" value="ALIPHATIC SULFONATES-BINDING PROTEIN-RELATED"/>
    <property type="match status" value="1"/>
</dbReference>
<dbReference type="SUPFAM" id="SSF53850">
    <property type="entry name" value="Periplasmic binding protein-like II"/>
    <property type="match status" value="1"/>
</dbReference>
<keyword evidence="3 4" id="KW-0732">Signal</keyword>
<comment type="similarity">
    <text evidence="2">Belongs to the bacterial solute-binding protein SsuA/TauA family.</text>
</comment>
<keyword evidence="7" id="KW-1185">Reference proteome</keyword>
<dbReference type="GO" id="GO:0042597">
    <property type="term" value="C:periplasmic space"/>
    <property type="evidence" value="ECO:0007669"/>
    <property type="project" value="UniProtKB-SubCell"/>
</dbReference>
<dbReference type="Gene3D" id="3.40.190.10">
    <property type="entry name" value="Periplasmic binding protein-like II"/>
    <property type="match status" value="2"/>
</dbReference>
<evidence type="ECO:0000256" key="2">
    <source>
        <dbReference type="ARBA" id="ARBA00010742"/>
    </source>
</evidence>
<evidence type="ECO:0000256" key="1">
    <source>
        <dbReference type="ARBA" id="ARBA00004418"/>
    </source>
</evidence>
<dbReference type="EMBL" id="JACIDU010000027">
    <property type="protein sequence ID" value="MBB4105695.1"/>
    <property type="molecule type" value="Genomic_DNA"/>
</dbReference>
<name>A0A7W6K7S1_9HYPH</name>
<protein>
    <submittedName>
        <fullName evidence="6">NitT/TauT family transport system substrate-binding protein</fullName>
    </submittedName>
</protein>
<gene>
    <name evidence="6" type="ORF">GGQ66_004283</name>
</gene>
<dbReference type="RefSeq" id="WP_183795403.1">
    <property type="nucleotide sequence ID" value="NZ_JACIDU010000027.1"/>
</dbReference>
<feature type="domain" description="Solute-binding protein family 3/N-terminal" evidence="5">
    <location>
        <begin position="31"/>
        <end position="239"/>
    </location>
</feature>
<proteinExistence type="inferred from homology"/>
<dbReference type="AlphaFoldDB" id="A0A7W6K7S1"/>
<reference evidence="6 7" key="1">
    <citation type="submission" date="2020-08" db="EMBL/GenBank/DDBJ databases">
        <title>Genomic Encyclopedia of Type Strains, Phase IV (KMG-IV): sequencing the most valuable type-strain genomes for metagenomic binning, comparative biology and taxonomic classification.</title>
        <authorList>
            <person name="Goeker M."/>
        </authorList>
    </citation>
    <scope>NUCLEOTIDE SEQUENCE [LARGE SCALE GENOMIC DNA]</scope>
    <source>
        <strain evidence="6 7">DSM 26385</strain>
    </source>
</reference>
<feature type="chain" id="PRO_5031188333" evidence="4">
    <location>
        <begin position="29"/>
        <end position="327"/>
    </location>
</feature>
<dbReference type="InterPro" id="IPR015168">
    <property type="entry name" value="SsuA/THI5"/>
</dbReference>
<sequence length="327" mass="34544">MNKQTRSRLRVSLLAVVTTLGLASPSLAAEKLKVALSTWVGYGPLFIAKSQGLFEKEGLDVDLIIMEDVKTRMPALAAGRIDAAVTTIDTVLGFSSAEHAMTYLFAVDDSRGGDGIVATKDIKSVADLKGKKVAYTEGSVSQFFLSVLLKDAGLSLKDVQSLNMTAGDAGAAFVAGKVDAAVTWEPWLSRGKAAPHGSVLVDSAQKPGLITDVMVTTKKTLSEREAAMKGLYRAWAAAVDWQKAHVEDADKIMAKGVGGWLEDPKVFAETRAGIAFYDNAMNQSFMDPANADGILGTIVKAKTLGEEAGLFKVSAEPASMIATGIVK</sequence>
<evidence type="ECO:0000256" key="4">
    <source>
        <dbReference type="SAM" id="SignalP"/>
    </source>
</evidence>
<dbReference type="SMART" id="SM00062">
    <property type="entry name" value="PBPb"/>
    <property type="match status" value="1"/>
</dbReference>
<dbReference type="PANTHER" id="PTHR30024:SF47">
    <property type="entry name" value="TAURINE-BINDING PERIPLASMIC PROTEIN"/>
    <property type="match status" value="1"/>
</dbReference>
<organism evidence="6 7">
    <name type="scientific">Allorhizobium borbori</name>
    <dbReference type="NCBI Taxonomy" id="485907"/>
    <lineage>
        <taxon>Bacteria</taxon>
        <taxon>Pseudomonadati</taxon>
        <taxon>Pseudomonadota</taxon>
        <taxon>Alphaproteobacteria</taxon>
        <taxon>Hyphomicrobiales</taxon>
        <taxon>Rhizobiaceae</taxon>
        <taxon>Rhizobium/Agrobacterium group</taxon>
        <taxon>Allorhizobium</taxon>
    </lineage>
</organism>
<dbReference type="CDD" id="cd13563">
    <property type="entry name" value="PBP2_SsuA_like_6"/>
    <property type="match status" value="1"/>
</dbReference>
<evidence type="ECO:0000256" key="3">
    <source>
        <dbReference type="ARBA" id="ARBA00022729"/>
    </source>
</evidence>
<evidence type="ECO:0000313" key="7">
    <source>
        <dbReference type="Proteomes" id="UP000584824"/>
    </source>
</evidence>
<dbReference type="Pfam" id="PF09084">
    <property type="entry name" value="NMT1"/>
    <property type="match status" value="1"/>
</dbReference>
<dbReference type="Proteomes" id="UP000584824">
    <property type="component" value="Unassembled WGS sequence"/>
</dbReference>
<dbReference type="InterPro" id="IPR001638">
    <property type="entry name" value="Solute-binding_3/MltF_N"/>
</dbReference>